<dbReference type="InterPro" id="IPR013131">
    <property type="entry name" value="Mannitol_DH_N"/>
</dbReference>
<dbReference type="InterPro" id="IPR023027">
    <property type="entry name" value="Mannitol_DH_CS"/>
</dbReference>
<evidence type="ECO:0000313" key="6">
    <source>
        <dbReference type="Proteomes" id="UP000311605"/>
    </source>
</evidence>
<evidence type="ECO:0000259" key="3">
    <source>
        <dbReference type="Pfam" id="PF01232"/>
    </source>
</evidence>
<dbReference type="SUPFAM" id="SSF51735">
    <property type="entry name" value="NAD(P)-binding Rossmann-fold domains"/>
    <property type="match status" value="1"/>
</dbReference>
<dbReference type="InterPro" id="IPR036291">
    <property type="entry name" value="NAD(P)-bd_dom_sf"/>
</dbReference>
<dbReference type="PRINTS" id="PR00084">
    <property type="entry name" value="MTLDHDRGNASE"/>
</dbReference>
<sequence>MSSHLSAETKLPSSVAMPGYDRNDLHPGILHFGLGAFHRAHQGIHTQRALQSEFGPWGIVAVNLRSPEPVEALAAQDGLYSITVRDSDGETSEVVGATVDWLCAATDRERVLTYLASPFIHIVTLTVSEKAYGLHPSTGGLDETHPGIANDLANPDAPVGAVGYLVAGLASRRDKGMRPFTILCCDNLPSNGKVVRRLVLDMAERRDAELAKWIREEVTFPSSMVDRIVPAATDDSRTRAKSLLGVEDMLALDTEPFMQWVIEDAFVSGRPAWEAGGALFVENVEPYEKMKLRLLNGSHTMIAHLGLLKGLECVRDVMAVPEFVAMTKDHMRAAAATLDPVPGIDLDFYMNQLIERFSNRAIAHRNIQIAMDSSQKLPQRIFSPAIEALANGSDGGSFARVVGLWIAALIRFNDCNDPRRDELLNAARTADARDYTASFVAIDGLIPPQLAQSRAWRDLVSREVAAWL</sequence>
<dbReference type="InterPro" id="IPR008927">
    <property type="entry name" value="6-PGluconate_DH-like_C_sf"/>
</dbReference>
<name>A0A5C4XKR3_9HYPH</name>
<dbReference type="PANTHER" id="PTHR43362">
    <property type="entry name" value="MANNITOL DEHYDROGENASE DSF1-RELATED"/>
    <property type="match status" value="1"/>
</dbReference>
<evidence type="ECO:0000259" key="4">
    <source>
        <dbReference type="Pfam" id="PF08125"/>
    </source>
</evidence>
<keyword evidence="2" id="KW-0520">NAD</keyword>
<proteinExistence type="predicted"/>
<evidence type="ECO:0000256" key="1">
    <source>
        <dbReference type="ARBA" id="ARBA00023002"/>
    </source>
</evidence>
<dbReference type="EMBL" id="VDMN01000002">
    <property type="protein sequence ID" value="TNM63948.1"/>
    <property type="molecule type" value="Genomic_DNA"/>
</dbReference>
<dbReference type="OrthoDB" id="271711at2"/>
<dbReference type="RefSeq" id="WP_139676851.1">
    <property type="nucleotide sequence ID" value="NZ_VDMN01000002.1"/>
</dbReference>
<dbReference type="InterPro" id="IPR050988">
    <property type="entry name" value="Mannitol_DH/Oxidoreductase"/>
</dbReference>
<reference evidence="5 6" key="1">
    <citation type="submission" date="2019-06" db="EMBL/GenBank/DDBJ databases">
        <title>The draft genome of Rhizobium smilacinae PTYR-5.</title>
        <authorList>
            <person name="Liu L."/>
            <person name="Li L."/>
            <person name="Zhang X."/>
        </authorList>
    </citation>
    <scope>NUCLEOTIDE SEQUENCE [LARGE SCALE GENOMIC DNA]</scope>
    <source>
        <strain evidence="5 6">PTYR-5</strain>
    </source>
</reference>
<dbReference type="PROSITE" id="PS00974">
    <property type="entry name" value="MANNITOL_DHGENASE"/>
    <property type="match status" value="1"/>
</dbReference>
<dbReference type="Gene3D" id="1.10.1040.10">
    <property type="entry name" value="N-(1-d-carboxylethyl)-l-norvaline Dehydrogenase, domain 2"/>
    <property type="match status" value="1"/>
</dbReference>
<dbReference type="Pfam" id="PF01232">
    <property type="entry name" value="Mannitol_dh"/>
    <property type="match status" value="1"/>
</dbReference>
<organism evidence="5 6">
    <name type="scientific">Aliirhizobium smilacinae</name>
    <dbReference type="NCBI Taxonomy" id="1395944"/>
    <lineage>
        <taxon>Bacteria</taxon>
        <taxon>Pseudomonadati</taxon>
        <taxon>Pseudomonadota</taxon>
        <taxon>Alphaproteobacteria</taxon>
        <taxon>Hyphomicrobiales</taxon>
        <taxon>Rhizobiaceae</taxon>
        <taxon>Aliirhizobium</taxon>
    </lineage>
</organism>
<keyword evidence="1" id="KW-0560">Oxidoreductase</keyword>
<dbReference type="Gene3D" id="3.40.50.720">
    <property type="entry name" value="NAD(P)-binding Rossmann-like Domain"/>
    <property type="match status" value="1"/>
</dbReference>
<evidence type="ECO:0000313" key="5">
    <source>
        <dbReference type="EMBL" id="TNM63948.1"/>
    </source>
</evidence>
<feature type="domain" description="Mannitol dehydrogenase C-terminal" evidence="4">
    <location>
        <begin position="283"/>
        <end position="423"/>
    </location>
</feature>
<gene>
    <name evidence="5" type="ORF">FHP24_14290</name>
</gene>
<dbReference type="Pfam" id="PF08125">
    <property type="entry name" value="Mannitol_dh_C"/>
    <property type="match status" value="1"/>
</dbReference>
<evidence type="ECO:0000256" key="2">
    <source>
        <dbReference type="ARBA" id="ARBA00023027"/>
    </source>
</evidence>
<comment type="caution">
    <text evidence="5">The sequence shown here is derived from an EMBL/GenBank/DDBJ whole genome shotgun (WGS) entry which is preliminary data.</text>
</comment>
<dbReference type="AlphaFoldDB" id="A0A5C4XKR3"/>
<dbReference type="GO" id="GO:0016616">
    <property type="term" value="F:oxidoreductase activity, acting on the CH-OH group of donors, NAD or NADP as acceptor"/>
    <property type="evidence" value="ECO:0007669"/>
    <property type="project" value="TreeGrafter"/>
</dbReference>
<dbReference type="SUPFAM" id="SSF48179">
    <property type="entry name" value="6-phosphogluconate dehydrogenase C-terminal domain-like"/>
    <property type="match status" value="1"/>
</dbReference>
<accession>A0A5C4XKR3</accession>
<dbReference type="InterPro" id="IPR013328">
    <property type="entry name" value="6PGD_dom2"/>
</dbReference>
<dbReference type="PANTHER" id="PTHR43362:SF1">
    <property type="entry name" value="MANNITOL DEHYDROGENASE 2-RELATED"/>
    <property type="match status" value="1"/>
</dbReference>
<dbReference type="Proteomes" id="UP000311605">
    <property type="component" value="Unassembled WGS sequence"/>
</dbReference>
<keyword evidence="6" id="KW-1185">Reference proteome</keyword>
<feature type="domain" description="Mannitol dehydrogenase N-terminal" evidence="3">
    <location>
        <begin position="28"/>
        <end position="274"/>
    </location>
</feature>
<dbReference type="InterPro" id="IPR000669">
    <property type="entry name" value="Mannitol_DH"/>
</dbReference>
<dbReference type="InterPro" id="IPR013118">
    <property type="entry name" value="Mannitol_DH_C"/>
</dbReference>
<protein>
    <submittedName>
        <fullName evidence="5">Mannitol dehydrogenase family protein</fullName>
    </submittedName>
</protein>
<dbReference type="GO" id="GO:0019594">
    <property type="term" value="P:mannitol metabolic process"/>
    <property type="evidence" value="ECO:0007669"/>
    <property type="project" value="InterPro"/>
</dbReference>